<dbReference type="EMBL" id="CAUJNA010002990">
    <property type="protein sequence ID" value="CAJ1394896.1"/>
    <property type="molecule type" value="Genomic_DNA"/>
</dbReference>
<accession>A0AA36N933</accession>
<evidence type="ECO:0000313" key="1">
    <source>
        <dbReference type="EMBL" id="CAJ1394896.1"/>
    </source>
</evidence>
<reference evidence="1" key="1">
    <citation type="submission" date="2023-08" db="EMBL/GenBank/DDBJ databases">
        <authorList>
            <person name="Chen Y."/>
            <person name="Shah S."/>
            <person name="Dougan E. K."/>
            <person name="Thang M."/>
            <person name="Chan C."/>
        </authorList>
    </citation>
    <scope>NUCLEOTIDE SEQUENCE</scope>
</reference>
<keyword evidence="2" id="KW-1185">Reference proteome</keyword>
<comment type="caution">
    <text evidence="1">The sequence shown here is derived from an EMBL/GenBank/DDBJ whole genome shotgun (WGS) entry which is preliminary data.</text>
</comment>
<dbReference type="Proteomes" id="UP001178507">
    <property type="component" value="Unassembled WGS sequence"/>
</dbReference>
<gene>
    <name evidence="1" type="ORF">EVOR1521_LOCUS19455</name>
</gene>
<organism evidence="1 2">
    <name type="scientific">Effrenium voratum</name>
    <dbReference type="NCBI Taxonomy" id="2562239"/>
    <lineage>
        <taxon>Eukaryota</taxon>
        <taxon>Sar</taxon>
        <taxon>Alveolata</taxon>
        <taxon>Dinophyceae</taxon>
        <taxon>Suessiales</taxon>
        <taxon>Symbiodiniaceae</taxon>
        <taxon>Effrenium</taxon>
    </lineage>
</organism>
<name>A0AA36N933_9DINO</name>
<evidence type="ECO:0000313" key="2">
    <source>
        <dbReference type="Proteomes" id="UP001178507"/>
    </source>
</evidence>
<protein>
    <submittedName>
        <fullName evidence="1">Uncharacterized protein</fullName>
    </submittedName>
</protein>
<sequence length="360" mass="39656">MLRWFSGSDEDSGSGSGSEEREHFLWQFWRSSSPREVPSVKSCTPRRRPVLSRGAPKACAAGLVLMGITVFTAISLAQKQTPQSDLDKQSAGMTAKDLLKSPRIVAAASGAFQRVMVQANWLHQSLPKERSQMVAKSTQQAFEQLRSEVLRRQLGQELDSFSLTRGQLDAFLSVQTHMSDMAIQEIGANVAKALEEYFSVEGEGAGKEGMRLYLLRALQPRILEIRRLWRKVDLGALHGPGLGWGVSVDPAKLYLVQTFDPFRRYWPPEPLPCSGNACVARGSFNQARVLLLQLQALLQTFGMRLEVANSLESFDAYKMPFLSELLACRNITGDMAAASCALSYASAGLDVISSIRGARP</sequence>
<proteinExistence type="predicted"/>
<dbReference type="AlphaFoldDB" id="A0AA36N933"/>